<sequence>MARIKRGALVAGLVALALVPGTAAHAVAAPSAQDTSFLQAAHQANMAEISKGNLTQQKNANQQVKDVGSRLVSDHTRLDQSLQQTASKLNVTLPGSPTADQQSALTRLQAVNGPDFDRMFVSINLSWHEQTMQLIQTELSQGSDPDAKRVAQDAEPVIRSHHDALRALAQSLGLSTSGTPSPGVSGGPGTGTPGPGGSGTPGGTGTPGPGGGGTGGPGGTSTTEPGTTAEPQPDQS</sequence>
<dbReference type="EMBL" id="FNPH01000004">
    <property type="protein sequence ID" value="SDY92392.1"/>
    <property type="molecule type" value="Genomic_DNA"/>
</dbReference>
<organism evidence="4 5">
    <name type="scientific">Micromonospora pattaloongensis</name>
    <dbReference type="NCBI Taxonomy" id="405436"/>
    <lineage>
        <taxon>Bacteria</taxon>
        <taxon>Bacillati</taxon>
        <taxon>Actinomycetota</taxon>
        <taxon>Actinomycetes</taxon>
        <taxon>Micromonosporales</taxon>
        <taxon>Micromonosporaceae</taxon>
        <taxon>Micromonospora</taxon>
    </lineage>
</organism>
<feature type="chain" id="PRO_5039719061" evidence="2">
    <location>
        <begin position="29"/>
        <end position="236"/>
    </location>
</feature>
<dbReference type="RefSeq" id="WP_091556142.1">
    <property type="nucleotide sequence ID" value="NZ_FNPH01000004.1"/>
</dbReference>
<evidence type="ECO:0000256" key="2">
    <source>
        <dbReference type="SAM" id="SignalP"/>
    </source>
</evidence>
<protein>
    <submittedName>
        <fullName evidence="4">Predicted outer membrane protein</fullName>
    </submittedName>
</protein>
<dbReference type="PANTHER" id="PTHR38593">
    <property type="entry name" value="BLR2558 PROTEIN"/>
    <property type="match status" value="1"/>
</dbReference>
<keyword evidence="2" id="KW-0732">Signal</keyword>
<reference evidence="5" key="1">
    <citation type="submission" date="2016-10" db="EMBL/GenBank/DDBJ databases">
        <authorList>
            <person name="Varghese N."/>
            <person name="Submissions S."/>
        </authorList>
    </citation>
    <scope>NUCLEOTIDE SEQUENCE [LARGE SCALE GENOMIC DNA]</scope>
    <source>
        <strain evidence="5">DSM 45245</strain>
    </source>
</reference>
<dbReference type="PANTHER" id="PTHR38593:SF1">
    <property type="entry name" value="BLR2558 PROTEIN"/>
    <property type="match status" value="1"/>
</dbReference>
<feature type="compositionally biased region" description="Gly residues" evidence="1">
    <location>
        <begin position="184"/>
        <end position="219"/>
    </location>
</feature>
<dbReference type="OrthoDB" id="3405189at2"/>
<gene>
    <name evidence="4" type="ORF">SAMN05444365_104163</name>
</gene>
<dbReference type="Gene3D" id="1.20.1260.10">
    <property type="match status" value="1"/>
</dbReference>
<proteinExistence type="predicted"/>
<keyword evidence="5" id="KW-1185">Reference proteome</keyword>
<dbReference type="AlphaFoldDB" id="A0A1H3NU42"/>
<dbReference type="Proteomes" id="UP000242415">
    <property type="component" value="Unassembled WGS sequence"/>
</dbReference>
<evidence type="ECO:0000256" key="1">
    <source>
        <dbReference type="SAM" id="MobiDB-lite"/>
    </source>
</evidence>
<dbReference type="InterPro" id="IPR025419">
    <property type="entry name" value="DUF4142"/>
</dbReference>
<evidence type="ECO:0000313" key="4">
    <source>
        <dbReference type="EMBL" id="SDY92392.1"/>
    </source>
</evidence>
<evidence type="ECO:0000313" key="5">
    <source>
        <dbReference type="Proteomes" id="UP000242415"/>
    </source>
</evidence>
<feature type="region of interest" description="Disordered" evidence="1">
    <location>
        <begin position="173"/>
        <end position="236"/>
    </location>
</feature>
<feature type="domain" description="DUF4142" evidence="3">
    <location>
        <begin position="33"/>
        <end position="168"/>
    </location>
</feature>
<name>A0A1H3NU42_9ACTN</name>
<feature type="signal peptide" evidence="2">
    <location>
        <begin position="1"/>
        <end position="28"/>
    </location>
</feature>
<dbReference type="STRING" id="405436.SAMN05444365_104163"/>
<accession>A0A1H3NU42</accession>
<evidence type="ECO:0000259" key="3">
    <source>
        <dbReference type="Pfam" id="PF13628"/>
    </source>
</evidence>
<dbReference type="InterPro" id="IPR012347">
    <property type="entry name" value="Ferritin-like"/>
</dbReference>
<dbReference type="Pfam" id="PF13628">
    <property type="entry name" value="DUF4142"/>
    <property type="match status" value="1"/>
</dbReference>